<reference evidence="4 5" key="1">
    <citation type="journal article" date="2024" name="G3 (Bethesda)">
        <title>Genome assembly of Hibiscus sabdariffa L. provides insights into metabolisms of medicinal natural products.</title>
        <authorList>
            <person name="Kim T."/>
        </authorList>
    </citation>
    <scope>NUCLEOTIDE SEQUENCE [LARGE SCALE GENOMIC DNA]</scope>
    <source>
        <strain evidence="4">TK-2024</strain>
        <tissue evidence="4">Old leaves</tissue>
    </source>
</reference>
<comment type="caution">
    <text evidence="4">The sequence shown here is derived from an EMBL/GenBank/DDBJ whole genome shotgun (WGS) entry which is preliminary data.</text>
</comment>
<feature type="compositionally biased region" description="Polar residues" evidence="2">
    <location>
        <begin position="15"/>
        <end position="38"/>
    </location>
</feature>
<gene>
    <name evidence="4" type="ORF">V6N12_059390</name>
</gene>
<dbReference type="CDD" id="cd03443">
    <property type="entry name" value="PaaI_thioesterase"/>
    <property type="match status" value="1"/>
</dbReference>
<comment type="similarity">
    <text evidence="1">Belongs to the thioesterase PaaI family.</text>
</comment>
<evidence type="ECO:0000256" key="2">
    <source>
        <dbReference type="SAM" id="MobiDB-lite"/>
    </source>
</evidence>
<name>A0ABR2EUY1_9ROSI</name>
<keyword evidence="5" id="KW-1185">Reference proteome</keyword>
<evidence type="ECO:0000256" key="1">
    <source>
        <dbReference type="ARBA" id="ARBA00008324"/>
    </source>
</evidence>
<feature type="domain" description="Thioesterase" evidence="3">
    <location>
        <begin position="106"/>
        <end position="155"/>
    </location>
</feature>
<organism evidence="4 5">
    <name type="scientific">Hibiscus sabdariffa</name>
    <name type="common">roselle</name>
    <dbReference type="NCBI Taxonomy" id="183260"/>
    <lineage>
        <taxon>Eukaryota</taxon>
        <taxon>Viridiplantae</taxon>
        <taxon>Streptophyta</taxon>
        <taxon>Embryophyta</taxon>
        <taxon>Tracheophyta</taxon>
        <taxon>Spermatophyta</taxon>
        <taxon>Magnoliopsida</taxon>
        <taxon>eudicotyledons</taxon>
        <taxon>Gunneridae</taxon>
        <taxon>Pentapetalae</taxon>
        <taxon>rosids</taxon>
        <taxon>malvids</taxon>
        <taxon>Malvales</taxon>
        <taxon>Malvaceae</taxon>
        <taxon>Malvoideae</taxon>
        <taxon>Hibiscus</taxon>
    </lineage>
</organism>
<evidence type="ECO:0000313" key="5">
    <source>
        <dbReference type="Proteomes" id="UP001472677"/>
    </source>
</evidence>
<protein>
    <recommendedName>
        <fullName evidence="3">Thioesterase domain-containing protein</fullName>
    </recommendedName>
</protein>
<evidence type="ECO:0000259" key="3">
    <source>
        <dbReference type="Pfam" id="PF03061"/>
    </source>
</evidence>
<dbReference type="PANTHER" id="PTHR21660:SF12">
    <property type="entry name" value="OS07G0462700 PROTEIN"/>
    <property type="match status" value="1"/>
</dbReference>
<dbReference type="InterPro" id="IPR006683">
    <property type="entry name" value="Thioestr_dom"/>
</dbReference>
<dbReference type="InterPro" id="IPR029069">
    <property type="entry name" value="HotDog_dom_sf"/>
</dbReference>
<dbReference type="SUPFAM" id="SSF54637">
    <property type="entry name" value="Thioesterase/thiol ester dehydrase-isomerase"/>
    <property type="match status" value="1"/>
</dbReference>
<evidence type="ECO:0000313" key="4">
    <source>
        <dbReference type="EMBL" id="KAK8565842.1"/>
    </source>
</evidence>
<dbReference type="Proteomes" id="UP001472677">
    <property type="component" value="Unassembled WGS sequence"/>
</dbReference>
<accession>A0ABR2EUY1</accession>
<proteinExistence type="inferred from homology"/>
<dbReference type="PANTHER" id="PTHR21660">
    <property type="entry name" value="THIOESTERASE SUPERFAMILY MEMBER-RELATED"/>
    <property type="match status" value="1"/>
</dbReference>
<dbReference type="Gene3D" id="3.10.129.10">
    <property type="entry name" value="Hotdog Thioesterase"/>
    <property type="match status" value="1"/>
</dbReference>
<feature type="region of interest" description="Disordered" evidence="2">
    <location>
        <begin position="1"/>
        <end position="47"/>
    </location>
</feature>
<dbReference type="EMBL" id="JBBPBM010000010">
    <property type="protein sequence ID" value="KAK8565842.1"/>
    <property type="molecule type" value="Genomic_DNA"/>
</dbReference>
<sequence>MNYRRQPNRPAEMTKPSSTFPPSQEQKTVPSSDGITTAESEERSPPYASSVMRFLESIGISDPKVENYSSKDFYSVLLCNHLKTHTVQRGHVTCFTTVKPPIINFFGGLHGGVVAAIAERVAVATARTVVGEDKDIFLGELAMSYLSSATINDRARTTLHRLVPTKPLINKLIVDGSVIRSGRNITLIAIEFKMRTTGELVYSCRATFYNSPIARL</sequence>
<dbReference type="Pfam" id="PF03061">
    <property type="entry name" value="4HBT"/>
    <property type="match status" value="1"/>
</dbReference>
<dbReference type="InterPro" id="IPR039298">
    <property type="entry name" value="ACOT13"/>
</dbReference>